<comment type="subcellular location">
    <subcellularLocation>
        <location evidence="1">Membrane</location>
        <topology evidence="1">Multi-pass membrane protein</topology>
    </subcellularLocation>
</comment>
<evidence type="ECO:0000259" key="6">
    <source>
        <dbReference type="Pfam" id="PF12805"/>
    </source>
</evidence>
<proteinExistence type="predicted"/>
<keyword evidence="2 5" id="KW-0812">Transmembrane</keyword>
<dbReference type="OrthoDB" id="8670769at2"/>
<gene>
    <name evidence="8" type="ORF">DFQ12_1348</name>
</gene>
<accession>A0A420BIF3</accession>
<keyword evidence="3 5" id="KW-1133">Transmembrane helix</keyword>
<dbReference type="GO" id="GO:0016020">
    <property type="term" value="C:membrane"/>
    <property type="evidence" value="ECO:0007669"/>
    <property type="project" value="UniProtKB-SubCell"/>
</dbReference>
<evidence type="ECO:0000256" key="4">
    <source>
        <dbReference type="ARBA" id="ARBA00023136"/>
    </source>
</evidence>
<sequence length="675" mass="76335">MGTVSLKKRFNRIYSRVIRFIRGEHSGDALRNVSISILPSLAIYLLGVPASTAIGIGVGSLLTTLTDPPGNRKDKLSSALLCIPTFFVASFLTAYLFPFHWPLVILLGLAGFTFTLYGLFGPRYAAIGNMTLILMSFVIGLAPKHPLAVGLQITTGAAIYYLFSLLQAYIRPYRSLKHAMANGFQGLSQFLLIRAQSYDPNIPLDITYSRVGKIHGQISEQQEQIRSLLFREKKIIGHQWPKSNYWLSQVYGLIDLHELIIALDHDYDAIRKNLANTGSLPVIRRAIKLLALEIDSFSQPHIRFRYAQQLYYNTIKLNERLTELKNIQQQQTGPAGPILQSIITNMESILEVLRRIQVAFYQNQEIQDKIDTAEYQQFINRPLGSLGEIKNKLHLKNPLFRFALRMALLFSVGALIGILFLDFKYTYWILLTIAIVARPAFSMTKTRNIERIVGTFSGILIGISCLAFFESLPFLLSLSAIGLFGFFLFNRSNYMVSVIFITLGVVIALNLFEGNINLILGSRMAFTLVGAFLTIAGYFLIPVRQSSSLVHLAKEVASYNQHYFQIINQRLSDNLQSSFDIRLARKKAQTAMALFSDSINQMKKEPEHKWIDWSHIHHFQALSYRVNSHLVGLSISISKKNPEVLHNDIYVRIDELKPLLTDLDQIAEHISGSKK</sequence>
<dbReference type="EMBL" id="RAPY01000001">
    <property type="protein sequence ID" value="RKE56483.1"/>
    <property type="molecule type" value="Genomic_DNA"/>
</dbReference>
<evidence type="ECO:0000256" key="5">
    <source>
        <dbReference type="SAM" id="Phobius"/>
    </source>
</evidence>
<feature type="transmembrane region" description="Helical" evidence="5">
    <location>
        <begin position="76"/>
        <end position="97"/>
    </location>
</feature>
<feature type="transmembrane region" description="Helical" evidence="5">
    <location>
        <begin position="524"/>
        <end position="541"/>
    </location>
</feature>
<dbReference type="AlphaFoldDB" id="A0A420BIF3"/>
<feature type="transmembrane region" description="Helical" evidence="5">
    <location>
        <begin position="127"/>
        <end position="143"/>
    </location>
</feature>
<reference evidence="8 9" key="1">
    <citation type="submission" date="2018-09" db="EMBL/GenBank/DDBJ databases">
        <title>Genomic Encyclopedia of Type Strains, Phase III (KMG-III): the genomes of soil and plant-associated and newly described type strains.</title>
        <authorList>
            <person name="Whitman W."/>
        </authorList>
    </citation>
    <scope>NUCLEOTIDE SEQUENCE [LARGE SCALE GENOMIC DNA]</scope>
    <source>
        <strain evidence="8 9">CECT 7938</strain>
    </source>
</reference>
<dbReference type="InterPro" id="IPR032692">
    <property type="entry name" value="YccS_N"/>
</dbReference>
<dbReference type="Pfam" id="PF12805">
    <property type="entry name" value="FUSC-like"/>
    <property type="match status" value="1"/>
</dbReference>
<feature type="transmembrane region" description="Helical" evidence="5">
    <location>
        <begin position="41"/>
        <end position="64"/>
    </location>
</feature>
<feature type="transmembrane region" description="Helical" evidence="5">
    <location>
        <begin position="494"/>
        <end position="512"/>
    </location>
</feature>
<evidence type="ECO:0000256" key="3">
    <source>
        <dbReference type="ARBA" id="ARBA00022989"/>
    </source>
</evidence>
<feature type="domain" description="Integral membrane protein YccS N-terminal" evidence="6">
    <location>
        <begin position="83"/>
        <end position="357"/>
    </location>
</feature>
<dbReference type="Pfam" id="PF13515">
    <property type="entry name" value="FUSC_2"/>
    <property type="match status" value="1"/>
</dbReference>
<evidence type="ECO:0000313" key="8">
    <source>
        <dbReference type="EMBL" id="RKE56483.1"/>
    </source>
</evidence>
<dbReference type="RefSeq" id="WP_120258149.1">
    <property type="nucleotide sequence ID" value="NZ_RAPY01000001.1"/>
</dbReference>
<evidence type="ECO:0000313" key="9">
    <source>
        <dbReference type="Proteomes" id="UP000286246"/>
    </source>
</evidence>
<feature type="transmembrane region" description="Helical" evidence="5">
    <location>
        <begin position="149"/>
        <end position="170"/>
    </location>
</feature>
<dbReference type="Proteomes" id="UP000286246">
    <property type="component" value="Unassembled WGS sequence"/>
</dbReference>
<feature type="transmembrane region" description="Helical" evidence="5">
    <location>
        <begin position="456"/>
        <end position="488"/>
    </location>
</feature>
<dbReference type="InterPro" id="IPR049453">
    <property type="entry name" value="Memb_transporter_dom"/>
</dbReference>
<organism evidence="8 9">
    <name type="scientific">Sphingobacterium detergens</name>
    <dbReference type="NCBI Taxonomy" id="1145106"/>
    <lineage>
        <taxon>Bacteria</taxon>
        <taxon>Pseudomonadati</taxon>
        <taxon>Bacteroidota</taxon>
        <taxon>Sphingobacteriia</taxon>
        <taxon>Sphingobacteriales</taxon>
        <taxon>Sphingobacteriaceae</taxon>
        <taxon>Sphingobacterium</taxon>
    </lineage>
</organism>
<keyword evidence="4 5" id="KW-0472">Membrane</keyword>
<name>A0A420BIF3_SPHD1</name>
<comment type="caution">
    <text evidence="8">The sequence shown here is derived from an EMBL/GenBank/DDBJ whole genome shotgun (WGS) entry which is preliminary data.</text>
</comment>
<feature type="transmembrane region" description="Helical" evidence="5">
    <location>
        <begin position="103"/>
        <end position="120"/>
    </location>
</feature>
<feature type="domain" description="Integral membrane bound transporter" evidence="7">
    <location>
        <begin position="419"/>
        <end position="535"/>
    </location>
</feature>
<keyword evidence="9" id="KW-1185">Reference proteome</keyword>
<feature type="transmembrane region" description="Helical" evidence="5">
    <location>
        <begin position="427"/>
        <end position="444"/>
    </location>
</feature>
<evidence type="ECO:0000256" key="1">
    <source>
        <dbReference type="ARBA" id="ARBA00004141"/>
    </source>
</evidence>
<feature type="transmembrane region" description="Helical" evidence="5">
    <location>
        <begin position="402"/>
        <end position="421"/>
    </location>
</feature>
<evidence type="ECO:0000256" key="2">
    <source>
        <dbReference type="ARBA" id="ARBA00022692"/>
    </source>
</evidence>
<evidence type="ECO:0000259" key="7">
    <source>
        <dbReference type="Pfam" id="PF13515"/>
    </source>
</evidence>
<protein>
    <submittedName>
        <fullName evidence="8">Putative membrane protein YccC</fullName>
    </submittedName>
</protein>